<dbReference type="InterPro" id="IPR036366">
    <property type="entry name" value="PGBDSf"/>
</dbReference>
<proteinExistence type="predicted"/>
<dbReference type="SUPFAM" id="SSF47090">
    <property type="entry name" value="PGBD-like"/>
    <property type="match status" value="1"/>
</dbReference>
<feature type="domain" description="Peptidoglycan binding-like" evidence="2">
    <location>
        <begin position="131"/>
        <end position="166"/>
    </location>
</feature>
<feature type="region of interest" description="Disordered" evidence="1">
    <location>
        <begin position="174"/>
        <end position="198"/>
    </location>
</feature>
<gene>
    <name evidence="3" type="ORF">AAM4_0126</name>
</gene>
<dbReference type="Gene3D" id="1.10.101.10">
    <property type="entry name" value="PGBD-like superfamily/PGBD"/>
    <property type="match status" value="1"/>
</dbReference>
<dbReference type="InterPro" id="IPR036365">
    <property type="entry name" value="PGBD-like_sf"/>
</dbReference>
<reference evidence="3" key="1">
    <citation type="submission" date="2014-07" db="EMBL/GenBank/DDBJ databases">
        <authorList>
            <person name="Zhang J.E."/>
            <person name="Yang H."/>
            <person name="Guo J."/>
            <person name="Deng Z."/>
            <person name="Luo H."/>
            <person name="Luo M."/>
            <person name="Zhao B."/>
        </authorList>
    </citation>
    <scope>NUCLEOTIDE SEQUENCE</scope>
    <source>
        <strain evidence="3">AM4</strain>
    </source>
</reference>
<dbReference type="Pfam" id="PF01471">
    <property type="entry name" value="PG_binding_1"/>
    <property type="match status" value="1"/>
</dbReference>
<dbReference type="AlphaFoldDB" id="A0A1L7R8A5"/>
<evidence type="ECO:0000313" key="3">
    <source>
        <dbReference type="EMBL" id="CED90021.1"/>
    </source>
</evidence>
<evidence type="ECO:0000256" key="1">
    <source>
        <dbReference type="SAM" id="MobiDB-lite"/>
    </source>
</evidence>
<dbReference type="InterPro" id="IPR002477">
    <property type="entry name" value="Peptidoglycan-bd-like"/>
</dbReference>
<protein>
    <submittedName>
        <fullName evidence="3">Peptidoglycan binding-like</fullName>
    </submittedName>
</protein>
<dbReference type="EMBL" id="LK995461">
    <property type="protein sequence ID" value="CED90021.1"/>
    <property type="molecule type" value="Genomic_DNA"/>
</dbReference>
<organism evidence="3">
    <name type="scientific">Actinomyces succiniciruminis</name>
    <dbReference type="NCBI Taxonomy" id="1522002"/>
    <lineage>
        <taxon>Bacteria</taxon>
        <taxon>Bacillati</taxon>
        <taxon>Actinomycetota</taxon>
        <taxon>Actinomycetes</taxon>
        <taxon>Actinomycetales</taxon>
        <taxon>Actinomycetaceae</taxon>
        <taxon>Actinomyces</taxon>
    </lineage>
</organism>
<name>A0A1L7R8A5_9ACTO</name>
<feature type="compositionally biased region" description="Low complexity" evidence="1">
    <location>
        <begin position="178"/>
        <end position="193"/>
    </location>
</feature>
<sequence>MSRLRQSLLVFAFLAGAAMLVVGTWLVAVRVQSPAQREAAAAPPSAGPVTVAVTRSDLVEQTTFLATAVRSESVTVAVPTPFEGQGVVTRSAAAVGHSVPSGGVVVWVNSRPVIALQGEFALYRDLYLGARGDDVRMIQQALADLGYAVSVDGELGRATAAAIRELYRSAGAQAPQDSEYSPSAVAAEPAPSEGATAAASPAQPTLVLPASEVIIVPTLPAVLTSVPATGTAVDGEAAATFSTQEIALTATVPPTIQARLTSGLAGTASLQGQSADMSMDVALAQVNFPQQDALSPTQQDQEEAAESAEASVVLRASDGHIPDDWVGRSDVLVTLNLSEPVLDALLVPQRAVSADVNGVTTVLVEQKDGSFTQVVVTELGCVAGTCAVDAEDGTLTEDMSVRVDG</sequence>
<evidence type="ECO:0000259" key="2">
    <source>
        <dbReference type="Pfam" id="PF01471"/>
    </source>
</evidence>
<accession>A0A1L7R8A5</accession>